<evidence type="ECO:0000313" key="2">
    <source>
        <dbReference type="EMBL" id="RKH69220.1"/>
    </source>
</evidence>
<gene>
    <name evidence="2" type="ORF">D7W81_11470</name>
</gene>
<reference evidence="3" key="1">
    <citation type="submission" date="2018-09" db="EMBL/GenBank/DDBJ databases">
        <authorList>
            <person name="Livingstone P.G."/>
            <person name="Whitworth D.E."/>
        </authorList>
    </citation>
    <scope>NUCLEOTIDE SEQUENCE [LARGE SCALE GENOMIC DNA]</scope>
    <source>
        <strain evidence="3">AB050A</strain>
    </source>
</reference>
<dbReference type="RefSeq" id="WP_120555399.1">
    <property type="nucleotide sequence ID" value="NZ_RAWK01000055.1"/>
</dbReference>
<feature type="domain" description="DUSAM" evidence="1">
    <location>
        <begin position="4"/>
        <end position="118"/>
    </location>
</feature>
<comment type="caution">
    <text evidence="2">The sequence shown here is derived from an EMBL/GenBank/DDBJ whole genome shotgun (WGS) entry which is preliminary data.</text>
</comment>
<dbReference type="NCBIfam" id="TIGR02267">
    <property type="entry name" value="DUSAM domain"/>
    <property type="match status" value="1"/>
</dbReference>
<name>A0A3A8QQP0_9BACT</name>
<dbReference type="EMBL" id="RAWK01000055">
    <property type="protein sequence ID" value="RKH69220.1"/>
    <property type="molecule type" value="Genomic_DNA"/>
</dbReference>
<dbReference type="InterPro" id="IPR011753">
    <property type="entry name" value="DUSAM_dom"/>
</dbReference>
<sequence>MNPGDWDRIRSLGGQLPEEGELQVTDEVRDLLLRIAPDVALTQEETQQALNDPRMASALVREMHRRIRDGSRRLSRALVESHRLKQSGDVSAAREVLHRVAAVEVVPHYQDQIRIALDHVDAPEEDD</sequence>
<dbReference type="Pfam" id="PF09543">
    <property type="entry name" value="DUF2379"/>
    <property type="match status" value="1"/>
</dbReference>
<proteinExistence type="predicted"/>
<evidence type="ECO:0000259" key="1">
    <source>
        <dbReference type="Pfam" id="PF09543"/>
    </source>
</evidence>
<protein>
    <submittedName>
        <fullName evidence="2">DUF2379 domain-containing protein</fullName>
    </submittedName>
</protein>
<dbReference type="Proteomes" id="UP000267003">
    <property type="component" value="Unassembled WGS sequence"/>
</dbReference>
<organism evidence="2 3">
    <name type="scientific">Corallococcus aberystwythensis</name>
    <dbReference type="NCBI Taxonomy" id="2316722"/>
    <lineage>
        <taxon>Bacteria</taxon>
        <taxon>Pseudomonadati</taxon>
        <taxon>Myxococcota</taxon>
        <taxon>Myxococcia</taxon>
        <taxon>Myxococcales</taxon>
        <taxon>Cystobacterineae</taxon>
        <taxon>Myxococcaceae</taxon>
        <taxon>Corallococcus</taxon>
    </lineage>
</organism>
<dbReference type="AlphaFoldDB" id="A0A3A8QQP0"/>
<keyword evidence="3" id="KW-1185">Reference proteome</keyword>
<evidence type="ECO:0000313" key="3">
    <source>
        <dbReference type="Proteomes" id="UP000267003"/>
    </source>
</evidence>
<accession>A0A3A8QQP0</accession>
<dbReference type="OrthoDB" id="5518013at2"/>